<dbReference type="Proteomes" id="UP000464330">
    <property type="component" value="Chromosome"/>
</dbReference>
<dbReference type="STRING" id="147375.BXP28_05445"/>
<protein>
    <submittedName>
        <fullName evidence="1">Endospore coat-associated protein YheD</fullName>
    </submittedName>
</protein>
<reference evidence="3" key="1">
    <citation type="submission" date="2017-02" db="EMBL/GenBank/DDBJ databases">
        <title>Delineation of Paenibacillus larvae strains originating from foulbrood outbreaks.</title>
        <authorList>
            <person name="Beims H."/>
            <person name="Bunk B."/>
            <person name="Sproeer C."/>
            <person name="Mohr K.I."/>
            <person name="Pradella S."/>
            <person name="Guenther G."/>
            <person name="Rohde M."/>
            <person name="von der Ohe W."/>
            <person name="Steinert M."/>
        </authorList>
    </citation>
    <scope>NUCLEOTIDE SEQUENCE [LARGE SCALE GENOMIC DNA]</scope>
    <source>
        <strain evidence="3">Eric_III</strain>
    </source>
</reference>
<dbReference type="EMBL" id="CP019655">
    <property type="protein sequence ID" value="AVF26529.1"/>
    <property type="molecule type" value="Genomic_DNA"/>
</dbReference>
<evidence type="ECO:0000313" key="2">
    <source>
        <dbReference type="EMBL" id="QHZ51878.1"/>
    </source>
</evidence>
<dbReference type="Proteomes" id="UP000239833">
    <property type="component" value="Chromosome"/>
</dbReference>
<dbReference type="Pfam" id="PF14398">
    <property type="entry name" value="ATPgrasp_YheCD"/>
    <property type="match status" value="1"/>
</dbReference>
<organism evidence="1 3">
    <name type="scientific">Paenibacillus larvae subsp. larvae</name>
    <dbReference type="NCBI Taxonomy" id="147375"/>
    <lineage>
        <taxon>Bacteria</taxon>
        <taxon>Bacillati</taxon>
        <taxon>Bacillota</taxon>
        <taxon>Bacilli</taxon>
        <taxon>Bacillales</taxon>
        <taxon>Paenibacillaceae</taxon>
        <taxon>Paenibacillus</taxon>
    </lineage>
</organism>
<evidence type="ECO:0000313" key="3">
    <source>
        <dbReference type="Proteomes" id="UP000239833"/>
    </source>
</evidence>
<gene>
    <name evidence="1" type="primary">yheD1_2</name>
    <name evidence="1" type="ORF">ERICIII_02371</name>
    <name evidence="2" type="ORF">ERICV_02756</name>
</gene>
<accession>A0A6C0QU23</accession>
<accession>A0A2L1U0R8</accession>
<reference evidence="1 4" key="2">
    <citation type="journal article" date="2020" name="Int. J. Med. Microbiol.">
        <title>Discovery of Paenibacillus larvae ERIC V: Phenotypic and genomic comparison to genotypes ERIC I-IV reveal different inventories of virulence factors which correlate with epidemiological prevalences of American Foulbrood.</title>
        <authorList>
            <person name="Beims H."/>
            <person name="Bunk B."/>
            <person name="Erler S."/>
            <person name="Mohr K.I."/>
            <person name="Sproer C."/>
            <person name="Pradella S."/>
            <person name="Gunther G."/>
            <person name="Rohde M."/>
            <person name="von der Ohe W."/>
            <person name="Steinert M."/>
        </authorList>
    </citation>
    <scope>NUCLEOTIDE SEQUENCE</scope>
    <source>
        <strain evidence="1">Eric_III</strain>
        <strain evidence="2">Eric_V</strain>
    </source>
</reference>
<dbReference type="EMBL" id="CP019717">
    <property type="protein sequence ID" value="QHZ51878.1"/>
    <property type="molecule type" value="Genomic_DNA"/>
</dbReference>
<dbReference type="AlphaFoldDB" id="A0A2L1U0R8"/>
<evidence type="ECO:0000313" key="4">
    <source>
        <dbReference type="Proteomes" id="UP000464330"/>
    </source>
</evidence>
<accession>A0A8B6WXR2</accession>
<sequence>MMISVNKNKWSKYKYMKGSVSLVPHLPVTEQFTQFTFENLIIRYKQVVVKPIFGSRGRGVIQVSDLGNGQYEIHLENRKITLQGRDAVYDYLKNIIGTNEYMVQQLVPRATINGRPFDMRVIVQRKRNSRNWKVTAKIAKVAGKGYIVSNITRSKGKLMMVPAALRKSTLRKKSIIKMQSEIDIVALLSARRLSDLFPSHRIYGLDIALDQNGHVWIIEANLYPAMSHFLKLKDKGMYHKIMAYKRV</sequence>
<proteinExistence type="predicted"/>
<dbReference type="SUPFAM" id="SSF56059">
    <property type="entry name" value="Glutathione synthetase ATP-binding domain-like"/>
    <property type="match status" value="1"/>
</dbReference>
<name>A0A2L1U0R8_9BACL</name>
<dbReference type="RefSeq" id="WP_309557403.1">
    <property type="nucleotide sequence ID" value="NZ_CP019655.1"/>
</dbReference>
<dbReference type="Gene3D" id="3.30.470.20">
    <property type="entry name" value="ATP-grasp fold, B domain"/>
    <property type="match status" value="1"/>
</dbReference>
<dbReference type="InterPro" id="IPR026838">
    <property type="entry name" value="YheC/D"/>
</dbReference>
<evidence type="ECO:0000313" key="1">
    <source>
        <dbReference type="EMBL" id="AVF26529.1"/>
    </source>
</evidence>